<dbReference type="FunFam" id="3.40.50.720:FF:000080">
    <property type="entry name" value="Thiazole biosynthesis adenylyltransferase ThiF"/>
    <property type="match status" value="1"/>
</dbReference>
<dbReference type="GO" id="GO:0005829">
    <property type="term" value="C:cytosol"/>
    <property type="evidence" value="ECO:0007669"/>
    <property type="project" value="TreeGrafter"/>
</dbReference>
<dbReference type="CDD" id="cd00757">
    <property type="entry name" value="ThiF_MoeB_HesA_family"/>
    <property type="match status" value="1"/>
</dbReference>
<dbReference type="InterPro" id="IPR000594">
    <property type="entry name" value="ThiF_NAD_FAD-bd"/>
</dbReference>
<name>A0A023DHN2_9BACL</name>
<dbReference type="GO" id="GO:0004792">
    <property type="term" value="F:thiosulfate-cyanide sulfurtransferase activity"/>
    <property type="evidence" value="ECO:0007669"/>
    <property type="project" value="TreeGrafter"/>
</dbReference>
<dbReference type="InterPro" id="IPR045886">
    <property type="entry name" value="ThiF/MoeB/HesA"/>
</dbReference>
<sequence>MNERYSRQELFAPIGEEGQKKIRQKHVLIIGAGALGTGSAEALVRAGVGKVTIVDRDYVEWSNLQRQQLYSEADAKERLPKAVAAKRRLQEVNSDVEIDAIVGDVTAQELEELITTRTPDLLMDATDNFDTRMLINDAAYKYRIPWIYGACVGSYGISYAFIPGKTPCFHCLLDTVPTGGLTCDTAGIISPAVQMVVSYQVTEALKILVEDWAALRNKLVSFDLWKNQHTAIRIDSVKKEDCPTCGSKPSYPFLSYEQQTKTAVLCGRNSVQIRPAVKRNYDLQELADLFAKQGLAVHVNPYLVSVSLGNERLVVFSDGRALIHGTKDIQEAKSIYYRYLG</sequence>
<dbReference type="NCBIfam" id="NF009123">
    <property type="entry name" value="PRK12475.1"/>
    <property type="match status" value="1"/>
</dbReference>
<dbReference type="PANTHER" id="PTHR10953">
    <property type="entry name" value="UBIQUITIN-ACTIVATING ENZYME E1"/>
    <property type="match status" value="1"/>
</dbReference>
<protein>
    <submittedName>
        <fullName evidence="3">Molybdopterin biosynthesis protein MoeB</fullName>
    </submittedName>
</protein>
<accession>A0A023DHN2</accession>
<evidence type="ECO:0000313" key="3">
    <source>
        <dbReference type="EMBL" id="GAJ40762.1"/>
    </source>
</evidence>
<evidence type="ECO:0000259" key="2">
    <source>
        <dbReference type="Pfam" id="PF00899"/>
    </source>
</evidence>
<dbReference type="PANTHER" id="PTHR10953:SF102">
    <property type="entry name" value="ADENYLYLTRANSFERASE AND SULFURTRANSFERASE MOCS3"/>
    <property type="match status" value="1"/>
</dbReference>
<comment type="caution">
    <text evidence="3">The sequence shown here is derived from an EMBL/GenBank/DDBJ whole genome shotgun (WGS) entry which is preliminary data.</text>
</comment>
<evidence type="ECO:0000256" key="1">
    <source>
        <dbReference type="ARBA" id="ARBA00009919"/>
    </source>
</evidence>
<dbReference type="SUPFAM" id="SSF69572">
    <property type="entry name" value="Activating enzymes of the ubiquitin-like proteins"/>
    <property type="match status" value="1"/>
</dbReference>
<dbReference type="OrthoDB" id="9804286at2"/>
<keyword evidence="4" id="KW-1185">Reference proteome</keyword>
<dbReference type="Gene3D" id="3.40.50.720">
    <property type="entry name" value="NAD(P)-binding Rossmann-like Domain"/>
    <property type="match status" value="1"/>
</dbReference>
<dbReference type="Proteomes" id="UP000023561">
    <property type="component" value="Unassembled WGS sequence"/>
</dbReference>
<reference evidence="3 4" key="1">
    <citation type="submission" date="2014-04" db="EMBL/GenBank/DDBJ databases">
        <title>Whole genome shotgun sequence of Geobacillus caldoxylosilyticus NBRC 107762.</title>
        <authorList>
            <person name="Hosoyama A."/>
            <person name="Hosoyama Y."/>
            <person name="Katano-Makiyama Y."/>
            <person name="Tsuchikane K."/>
            <person name="Ohji S."/>
            <person name="Ichikawa N."/>
            <person name="Yamazoe A."/>
            <person name="Fujita N."/>
        </authorList>
    </citation>
    <scope>NUCLEOTIDE SEQUENCE [LARGE SCALE GENOMIC DNA]</scope>
    <source>
        <strain evidence="3 4">NBRC 107762</strain>
    </source>
</reference>
<proteinExistence type="inferred from homology"/>
<dbReference type="AlphaFoldDB" id="A0A023DHN2"/>
<dbReference type="GO" id="GO:0016779">
    <property type="term" value="F:nucleotidyltransferase activity"/>
    <property type="evidence" value="ECO:0007669"/>
    <property type="project" value="TreeGrafter"/>
</dbReference>
<dbReference type="GO" id="GO:0008146">
    <property type="term" value="F:sulfotransferase activity"/>
    <property type="evidence" value="ECO:0007669"/>
    <property type="project" value="TreeGrafter"/>
</dbReference>
<dbReference type="Pfam" id="PF00899">
    <property type="entry name" value="ThiF"/>
    <property type="match status" value="1"/>
</dbReference>
<comment type="similarity">
    <text evidence="1">Belongs to the HesA/MoeB/ThiF family.</text>
</comment>
<dbReference type="InterPro" id="IPR035985">
    <property type="entry name" value="Ubiquitin-activating_enz"/>
</dbReference>
<dbReference type="EMBL" id="BAWO01000050">
    <property type="protein sequence ID" value="GAJ40762.1"/>
    <property type="molecule type" value="Genomic_DNA"/>
</dbReference>
<dbReference type="RefSeq" id="WP_042410700.1">
    <property type="nucleotide sequence ID" value="NZ_BAWO01000050.1"/>
</dbReference>
<feature type="domain" description="THIF-type NAD/FAD binding fold" evidence="2">
    <location>
        <begin position="5"/>
        <end position="243"/>
    </location>
</feature>
<dbReference type="GeneID" id="301192245"/>
<dbReference type="GO" id="GO:0008641">
    <property type="term" value="F:ubiquitin-like modifier activating enzyme activity"/>
    <property type="evidence" value="ECO:0007669"/>
    <property type="project" value="InterPro"/>
</dbReference>
<evidence type="ECO:0000313" key="4">
    <source>
        <dbReference type="Proteomes" id="UP000023561"/>
    </source>
</evidence>
<gene>
    <name evidence="3" type="primary">moeB</name>
    <name evidence="3" type="ORF">GCA01S_050_00300</name>
</gene>
<organism evidence="3 4">
    <name type="scientific">Parageobacillus caldoxylosilyticus NBRC 107762</name>
    <dbReference type="NCBI Taxonomy" id="1220594"/>
    <lineage>
        <taxon>Bacteria</taxon>
        <taxon>Bacillati</taxon>
        <taxon>Bacillota</taxon>
        <taxon>Bacilli</taxon>
        <taxon>Bacillales</taxon>
        <taxon>Anoxybacillaceae</taxon>
        <taxon>Saccharococcus</taxon>
    </lineage>
</organism>